<comment type="caution">
    <text evidence="2">The sequence shown here is derived from an EMBL/GenBank/DDBJ whole genome shotgun (WGS) entry which is preliminary data.</text>
</comment>
<dbReference type="CDD" id="cd02440">
    <property type="entry name" value="AdoMet_MTases"/>
    <property type="match status" value="1"/>
</dbReference>
<evidence type="ECO:0000313" key="2">
    <source>
        <dbReference type="EMBL" id="MDQ0253036.1"/>
    </source>
</evidence>
<reference evidence="2 3" key="1">
    <citation type="submission" date="2023-07" db="EMBL/GenBank/DDBJ databases">
        <title>Genomic Encyclopedia of Type Strains, Phase IV (KMG-IV): sequencing the most valuable type-strain genomes for metagenomic binning, comparative biology and taxonomic classification.</title>
        <authorList>
            <person name="Goeker M."/>
        </authorList>
    </citation>
    <scope>NUCLEOTIDE SEQUENCE [LARGE SCALE GENOMIC DNA]</scope>
    <source>
        <strain evidence="2 3">DSM 9768</strain>
    </source>
</reference>
<keyword evidence="3" id="KW-1185">Reference proteome</keyword>
<evidence type="ECO:0000313" key="3">
    <source>
        <dbReference type="Proteomes" id="UP001230005"/>
    </source>
</evidence>
<name>A0ABT9ZP69_9BACI</name>
<dbReference type="Proteomes" id="UP001230005">
    <property type="component" value="Unassembled WGS sequence"/>
</dbReference>
<gene>
    <name evidence="2" type="ORF">J2S74_000408</name>
</gene>
<dbReference type="SUPFAM" id="SSF53335">
    <property type="entry name" value="S-adenosyl-L-methionine-dependent methyltransferases"/>
    <property type="match status" value="1"/>
</dbReference>
<dbReference type="RefSeq" id="WP_307321122.1">
    <property type="nucleotide sequence ID" value="NZ_JAUSUG010000001.1"/>
</dbReference>
<keyword evidence="2" id="KW-0830">Ubiquinone</keyword>
<dbReference type="InterPro" id="IPR029063">
    <property type="entry name" value="SAM-dependent_MTases_sf"/>
</dbReference>
<accession>A0ABT9ZP69</accession>
<sequence>MEKIFASVYDTFMGPIERKYITKWRRELLTQAKGKVLEIGAGTGINFPLYERCDEVIALEPNPFMIEKGKARVKKASVPVKIVEGMAEKLPFAEEEFDTIVVTLVLCSVGDPKKALAEMKRVLKANGTILLIEHVKMNQPLLRVIQNMLTPVWKHLCDGCHLNRNTEKTIIESGLTIIHKKTYFSGLAITLICQHMKSNKKKWDRL</sequence>
<feature type="domain" description="Methyltransferase type 11" evidence="1">
    <location>
        <begin position="37"/>
        <end position="130"/>
    </location>
</feature>
<dbReference type="EMBL" id="JAUSUG010000001">
    <property type="protein sequence ID" value="MDQ0253036.1"/>
    <property type="molecule type" value="Genomic_DNA"/>
</dbReference>
<proteinExistence type="predicted"/>
<dbReference type="PANTHER" id="PTHR45036:SF1">
    <property type="entry name" value="METHYLTRANSFERASE LIKE 7A"/>
    <property type="match status" value="1"/>
</dbReference>
<dbReference type="PANTHER" id="PTHR45036">
    <property type="entry name" value="METHYLTRANSFERASE LIKE 7B"/>
    <property type="match status" value="1"/>
</dbReference>
<protein>
    <submittedName>
        <fullName evidence="2">Ubiquinone/menaquinone biosynthesis C-methylase UbiE</fullName>
    </submittedName>
</protein>
<organism evidence="2 3">
    <name type="scientific">Evansella vedderi</name>
    <dbReference type="NCBI Taxonomy" id="38282"/>
    <lineage>
        <taxon>Bacteria</taxon>
        <taxon>Bacillati</taxon>
        <taxon>Bacillota</taxon>
        <taxon>Bacilli</taxon>
        <taxon>Bacillales</taxon>
        <taxon>Bacillaceae</taxon>
        <taxon>Evansella</taxon>
    </lineage>
</organism>
<evidence type="ECO:0000259" key="1">
    <source>
        <dbReference type="Pfam" id="PF08241"/>
    </source>
</evidence>
<dbReference type="InterPro" id="IPR013216">
    <property type="entry name" value="Methyltransf_11"/>
</dbReference>
<dbReference type="Pfam" id="PF08241">
    <property type="entry name" value="Methyltransf_11"/>
    <property type="match status" value="1"/>
</dbReference>
<dbReference type="InterPro" id="IPR052356">
    <property type="entry name" value="Thiol_S-MT"/>
</dbReference>
<dbReference type="Gene3D" id="3.40.50.150">
    <property type="entry name" value="Vaccinia Virus protein VP39"/>
    <property type="match status" value="1"/>
</dbReference>